<organism evidence="7 8">
    <name type="scientific">Geotrypetes seraphini</name>
    <name type="common">Gaboon caecilian</name>
    <name type="synonym">Caecilia seraphini</name>
    <dbReference type="NCBI Taxonomy" id="260995"/>
    <lineage>
        <taxon>Eukaryota</taxon>
        <taxon>Metazoa</taxon>
        <taxon>Chordata</taxon>
        <taxon>Craniata</taxon>
        <taxon>Vertebrata</taxon>
        <taxon>Euteleostomi</taxon>
        <taxon>Amphibia</taxon>
        <taxon>Gymnophiona</taxon>
        <taxon>Geotrypetes</taxon>
    </lineage>
</organism>
<evidence type="ECO:0000256" key="1">
    <source>
        <dbReference type="ARBA" id="ARBA00009613"/>
    </source>
</evidence>
<evidence type="ECO:0000259" key="6">
    <source>
        <dbReference type="Pfam" id="PF02866"/>
    </source>
</evidence>
<dbReference type="SUPFAM" id="SSF56327">
    <property type="entry name" value="LDH C-terminal domain-like"/>
    <property type="match status" value="1"/>
</dbReference>
<dbReference type="AlphaFoldDB" id="A0A6P8RF68"/>
<protein>
    <recommendedName>
        <fullName evidence="5">Putative malate dehydrogenase 1B</fullName>
    </recommendedName>
</protein>
<dbReference type="GO" id="GO:0006099">
    <property type="term" value="P:tricarboxylic acid cycle"/>
    <property type="evidence" value="ECO:0007669"/>
    <property type="project" value="UniProtKB-KW"/>
</dbReference>
<dbReference type="InterPro" id="IPR036291">
    <property type="entry name" value="NAD(P)-bd_dom_sf"/>
</dbReference>
<dbReference type="InterPro" id="IPR015955">
    <property type="entry name" value="Lactate_DH/Glyco_Ohase_4_C"/>
</dbReference>
<evidence type="ECO:0000313" key="7">
    <source>
        <dbReference type="Proteomes" id="UP000515159"/>
    </source>
</evidence>
<dbReference type="GO" id="GO:0016616">
    <property type="term" value="F:oxidoreductase activity, acting on the CH-OH group of donors, NAD or NADP as acceptor"/>
    <property type="evidence" value="ECO:0007669"/>
    <property type="project" value="InterPro"/>
</dbReference>
<dbReference type="RefSeq" id="XP_033802123.1">
    <property type="nucleotide sequence ID" value="XM_033946232.1"/>
</dbReference>
<reference evidence="8 9" key="1">
    <citation type="submission" date="2025-04" db="UniProtKB">
        <authorList>
            <consortium name="RefSeq"/>
        </authorList>
    </citation>
    <scope>IDENTIFICATION</scope>
</reference>
<evidence type="ECO:0000313" key="9">
    <source>
        <dbReference type="RefSeq" id="XP_033802124.1"/>
    </source>
</evidence>
<dbReference type="Proteomes" id="UP000515159">
    <property type="component" value="Chromosome 5"/>
</dbReference>
<dbReference type="Gene3D" id="3.40.50.720">
    <property type="entry name" value="NAD(P)-binding Rossmann-like Domain"/>
    <property type="match status" value="1"/>
</dbReference>
<gene>
    <name evidence="8 9 10" type="primary">MDH1B</name>
</gene>
<evidence type="ECO:0000313" key="8">
    <source>
        <dbReference type="RefSeq" id="XP_033802123.1"/>
    </source>
</evidence>
<evidence type="ECO:0000256" key="2">
    <source>
        <dbReference type="ARBA" id="ARBA00022532"/>
    </source>
</evidence>
<dbReference type="GO" id="GO:0016615">
    <property type="term" value="F:malate dehydrogenase activity"/>
    <property type="evidence" value="ECO:0007669"/>
    <property type="project" value="InterPro"/>
</dbReference>
<dbReference type="CTD" id="130752"/>
<dbReference type="GeneID" id="117361207"/>
<dbReference type="SUPFAM" id="SSF51735">
    <property type="entry name" value="NAD(P)-binding Rossmann-fold domains"/>
    <property type="match status" value="1"/>
</dbReference>
<dbReference type="KEGG" id="gsh:117361207"/>
<evidence type="ECO:0000313" key="10">
    <source>
        <dbReference type="RefSeq" id="XP_033802125.1"/>
    </source>
</evidence>
<name>A0A6P8RF68_GEOSA</name>
<keyword evidence="7" id="KW-1185">Reference proteome</keyword>
<keyword evidence="4" id="KW-0520">NAD</keyword>
<dbReference type="Gene3D" id="3.90.110.10">
    <property type="entry name" value="Lactate dehydrogenase/glycoside hydrolase, family 4, C-terminal"/>
    <property type="match status" value="1"/>
</dbReference>
<dbReference type="Pfam" id="PF02866">
    <property type="entry name" value="Ldh_1_C"/>
    <property type="match status" value="1"/>
</dbReference>
<keyword evidence="3" id="KW-0560">Oxidoreductase</keyword>
<evidence type="ECO:0000256" key="3">
    <source>
        <dbReference type="ARBA" id="ARBA00023002"/>
    </source>
</evidence>
<dbReference type="PANTHER" id="PTHR23382">
    <property type="entry name" value="MALATE DEHYDROGENASE"/>
    <property type="match status" value="1"/>
</dbReference>
<dbReference type="InterPro" id="IPR022383">
    <property type="entry name" value="Lactate/malate_DH_C"/>
</dbReference>
<dbReference type="GO" id="GO:0006108">
    <property type="term" value="P:malate metabolic process"/>
    <property type="evidence" value="ECO:0007669"/>
    <property type="project" value="InterPro"/>
</dbReference>
<keyword evidence="2" id="KW-0816">Tricarboxylic acid cycle</keyword>
<feature type="domain" description="Lactate/malate dehydrogenase C-terminal" evidence="6">
    <location>
        <begin position="290"/>
        <end position="450"/>
    </location>
</feature>
<dbReference type="FunFam" id="3.90.110.10:FF:000006">
    <property type="entry name" value="putative malate dehydrogenase 1B"/>
    <property type="match status" value="1"/>
</dbReference>
<dbReference type="FunFam" id="3.40.50.720:FF:000144">
    <property type="entry name" value="Malate dehydrogenase [NADP]"/>
    <property type="match status" value="1"/>
</dbReference>
<comment type="similarity">
    <text evidence="1">Belongs to the LDH/MDH superfamily. MDH type 2 family.</text>
</comment>
<dbReference type="OrthoDB" id="1510206at2759"/>
<sequence>MAKFVLAGRADCPYYAKAEALADLLTKNLDHFRVHKITHHPDDWEFWLKDICEKNGWKHTRSPIIWRELLDRGGKGLLLGGFNEFMEYVQHYYGITSELITPEMKLIAQENLETHIEIKKEEKEIQSLIRPLQIWISSASESTSYYLIPILANGEVFGMGSEISINLLDKSHNMEVLQALMMEAEDLAFPLLRNVSVHSVSNEAFLKADIIIVLDDFIPHEDETYGDCIQKVAKQCKQYGDLIERNANKEVKVIVAGHTFVNLKTLMILEHAPSLIQHNIIAVAATLEWKAKAQLAKKLNMSATEVKDVIVWGNISGMTYFDLHTAKVFNYDGAIWSPPTFSQPVLDIIYDRKWIAEGFLSECISQRQHHSSILAAHTMAIVIQYWLQDSPPGKLISLGVISEGQFGIPEGIIFSMPVTFQGGKWEVFSELDTTSIQENLQEAANELLMERTIGLAVSHNS</sequence>
<dbReference type="RefSeq" id="XP_033802125.1">
    <property type="nucleotide sequence ID" value="XM_033946234.1"/>
</dbReference>
<accession>A0A6P8RF68</accession>
<evidence type="ECO:0000256" key="5">
    <source>
        <dbReference type="ARBA" id="ARBA00039310"/>
    </source>
</evidence>
<evidence type="ECO:0000256" key="4">
    <source>
        <dbReference type="ARBA" id="ARBA00023027"/>
    </source>
</evidence>
<dbReference type="RefSeq" id="XP_033802124.1">
    <property type="nucleotide sequence ID" value="XM_033946233.1"/>
</dbReference>
<proteinExistence type="inferred from homology"/>
<dbReference type="InterPro" id="IPR010945">
    <property type="entry name" value="Malate_DH_type2"/>
</dbReference>